<dbReference type="AlphaFoldDB" id="A0A5C3L8N3"/>
<keyword evidence="2" id="KW-0472">Membrane</keyword>
<feature type="compositionally biased region" description="Polar residues" evidence="1">
    <location>
        <begin position="447"/>
        <end position="458"/>
    </location>
</feature>
<proteinExistence type="predicted"/>
<reference evidence="3 4" key="1">
    <citation type="journal article" date="2019" name="Nat. Ecol. Evol.">
        <title>Megaphylogeny resolves global patterns of mushroom evolution.</title>
        <authorList>
            <person name="Varga T."/>
            <person name="Krizsan K."/>
            <person name="Foldi C."/>
            <person name="Dima B."/>
            <person name="Sanchez-Garcia M."/>
            <person name="Sanchez-Ramirez S."/>
            <person name="Szollosi G.J."/>
            <person name="Szarkandi J.G."/>
            <person name="Papp V."/>
            <person name="Albert L."/>
            <person name="Andreopoulos W."/>
            <person name="Angelini C."/>
            <person name="Antonin V."/>
            <person name="Barry K.W."/>
            <person name="Bougher N.L."/>
            <person name="Buchanan P."/>
            <person name="Buyck B."/>
            <person name="Bense V."/>
            <person name="Catcheside P."/>
            <person name="Chovatia M."/>
            <person name="Cooper J."/>
            <person name="Damon W."/>
            <person name="Desjardin D."/>
            <person name="Finy P."/>
            <person name="Geml J."/>
            <person name="Haridas S."/>
            <person name="Hughes K."/>
            <person name="Justo A."/>
            <person name="Karasinski D."/>
            <person name="Kautmanova I."/>
            <person name="Kiss B."/>
            <person name="Kocsube S."/>
            <person name="Kotiranta H."/>
            <person name="LaButti K.M."/>
            <person name="Lechner B.E."/>
            <person name="Liimatainen K."/>
            <person name="Lipzen A."/>
            <person name="Lukacs Z."/>
            <person name="Mihaltcheva S."/>
            <person name="Morgado L.N."/>
            <person name="Niskanen T."/>
            <person name="Noordeloos M.E."/>
            <person name="Ohm R.A."/>
            <person name="Ortiz-Santana B."/>
            <person name="Ovrebo C."/>
            <person name="Racz N."/>
            <person name="Riley R."/>
            <person name="Savchenko A."/>
            <person name="Shiryaev A."/>
            <person name="Soop K."/>
            <person name="Spirin V."/>
            <person name="Szebenyi C."/>
            <person name="Tomsovsky M."/>
            <person name="Tulloss R.E."/>
            <person name="Uehling J."/>
            <person name="Grigoriev I.V."/>
            <person name="Vagvolgyi C."/>
            <person name="Papp T."/>
            <person name="Martin F.M."/>
            <person name="Miettinen O."/>
            <person name="Hibbett D.S."/>
            <person name="Nagy L.G."/>
        </authorList>
    </citation>
    <scope>NUCLEOTIDE SEQUENCE [LARGE SCALE GENOMIC DNA]</scope>
    <source>
        <strain evidence="3 4">CBS 121175</strain>
    </source>
</reference>
<protein>
    <submittedName>
        <fullName evidence="3">Uncharacterized protein</fullName>
    </submittedName>
</protein>
<dbReference type="EMBL" id="ML210151">
    <property type="protein sequence ID" value="TFK29118.1"/>
    <property type="molecule type" value="Genomic_DNA"/>
</dbReference>
<feature type="transmembrane region" description="Helical" evidence="2">
    <location>
        <begin position="343"/>
        <end position="367"/>
    </location>
</feature>
<dbReference type="Proteomes" id="UP000307440">
    <property type="component" value="Unassembled WGS sequence"/>
</dbReference>
<feature type="region of interest" description="Disordered" evidence="1">
    <location>
        <begin position="377"/>
        <end position="397"/>
    </location>
</feature>
<name>A0A5C3L8N3_COPMA</name>
<dbReference type="Gene3D" id="2.60.120.260">
    <property type="entry name" value="Galactose-binding domain-like"/>
    <property type="match status" value="1"/>
</dbReference>
<evidence type="ECO:0000313" key="3">
    <source>
        <dbReference type="EMBL" id="TFK29118.1"/>
    </source>
</evidence>
<accession>A0A5C3L8N3</accession>
<keyword evidence="4" id="KW-1185">Reference proteome</keyword>
<dbReference type="OrthoDB" id="2756615at2759"/>
<evidence type="ECO:0000256" key="1">
    <source>
        <dbReference type="SAM" id="MobiDB-lite"/>
    </source>
</evidence>
<sequence>MTTTTIHDDTSSAFNFGISRNLTPGDLERRGFNGQWRTTHCLVQPCYLDYSTSTLSRVDASYLTFNFHGISVALFGSTNRAWDGATGGERATSDTIAWRIDGGEAVNITKIGSGVHSSGQWFTSPTLEDASHQLQLVRVRDPSNIDSDAPWEVDVDFAVVEHGSSSISLDANSSIIVDDDDIRIGYRGLWRKTPYGFPGSVGVEESLHSPFRNRTTRAIDVGSEFEFEFQGTAIRVYGKRPGGYLAMNFTVDRALYPRVYEDFRSQVQNPVNAGFNFLFAEWDNLMPAKHILKAAVVTTGSQPFELDFLVYTPSSDSISSLLPATPSPPSAPAADPLKAVTPVMVAVAVGVTVPLVLAVSIVLWIWARRMKPFLTSNHPGGEDKSVPAESTMQPGLNPYDVYDNCAEIPRTTYMSPKGTRSILEAGPAFTADGPEGSITHAVPGDTVENTSGHSTRGSPSGIEIQRDQGIPSRDMTTIATPSLDIDSPDLRDLEFPAQRTQWSTTGPSTSLSELTDQPPTYCTEPVDNQTRDSSESIQAFPAASRDHRNRYVRFAPLPS</sequence>
<dbReference type="STRING" id="230819.A0A5C3L8N3"/>
<evidence type="ECO:0000313" key="4">
    <source>
        <dbReference type="Proteomes" id="UP000307440"/>
    </source>
</evidence>
<organism evidence="3 4">
    <name type="scientific">Coprinopsis marcescibilis</name>
    <name type="common">Agaric fungus</name>
    <name type="synonym">Psathyrella marcescibilis</name>
    <dbReference type="NCBI Taxonomy" id="230819"/>
    <lineage>
        <taxon>Eukaryota</taxon>
        <taxon>Fungi</taxon>
        <taxon>Dikarya</taxon>
        <taxon>Basidiomycota</taxon>
        <taxon>Agaricomycotina</taxon>
        <taxon>Agaricomycetes</taxon>
        <taxon>Agaricomycetidae</taxon>
        <taxon>Agaricales</taxon>
        <taxon>Agaricineae</taxon>
        <taxon>Psathyrellaceae</taxon>
        <taxon>Coprinopsis</taxon>
    </lineage>
</organism>
<feature type="compositionally biased region" description="Polar residues" evidence="1">
    <location>
        <begin position="498"/>
        <end position="520"/>
    </location>
</feature>
<keyword evidence="2" id="KW-1133">Transmembrane helix</keyword>
<evidence type="ECO:0000256" key="2">
    <source>
        <dbReference type="SAM" id="Phobius"/>
    </source>
</evidence>
<gene>
    <name evidence="3" type="ORF">FA15DRAFT_752906</name>
</gene>
<keyword evidence="2" id="KW-0812">Transmembrane</keyword>
<feature type="region of interest" description="Disordered" evidence="1">
    <location>
        <begin position="428"/>
        <end position="544"/>
    </location>
</feature>